<sequence length="53" mass="5881">MLEISTQLEPSLAHELTEILLEGDAVQIEVADKNSGSALRALRKLDIDYEILD</sequence>
<dbReference type="EMBL" id="CP001397">
    <property type="protein sequence ID" value="AGC78197.1"/>
    <property type="molecule type" value="Genomic_DNA"/>
</dbReference>
<dbReference type="AlphaFoldDB" id="L7WD65"/>
<evidence type="ECO:0000313" key="2">
    <source>
        <dbReference type="Proteomes" id="UP000011173"/>
    </source>
</evidence>
<dbReference type="Proteomes" id="UP000011173">
    <property type="component" value="Chromosome"/>
</dbReference>
<proteinExistence type="predicted"/>
<protein>
    <submittedName>
        <fullName evidence="1">Uncharacterized protein</fullName>
    </submittedName>
</protein>
<accession>L7WD65</accession>
<dbReference type="PATRIC" id="fig|592029.3.peg.3043"/>
<reference evidence="1 2" key="1">
    <citation type="journal article" date="2013" name="Genome Biol. Evol.">
        <title>Genomic makeup of the marine flavobacterium Nonlabens (Donghaeana) dokdonensis DSW-6 and identification of a novel class of rhodopsins.</title>
        <authorList>
            <person name="Kwon S.K."/>
            <person name="Kim B.K."/>
            <person name="Song J.Y."/>
            <person name="Kwak M.J."/>
            <person name="Lee C.H."/>
            <person name="Yoon J.H."/>
            <person name="Oh T.K."/>
            <person name="Kim J.F."/>
        </authorList>
    </citation>
    <scope>NUCLEOTIDE SEQUENCE [LARGE SCALE GENOMIC DNA]</scope>
    <source>
        <strain evidence="2">DSM 17205 / KCTC 12402 / DSW-6</strain>
    </source>
</reference>
<gene>
    <name evidence="1" type="ordered locus">DDD_3070</name>
</gene>
<dbReference type="HOGENOM" id="CLU_200504_0_0_10"/>
<dbReference type="KEGG" id="ndo:DDD_3070"/>
<evidence type="ECO:0000313" key="1">
    <source>
        <dbReference type="EMBL" id="AGC78197.1"/>
    </source>
</evidence>
<dbReference type="eggNOG" id="ENOG5032YND">
    <property type="taxonomic scope" value="Bacteria"/>
</dbReference>
<name>L7WD65_NONDD</name>
<organism evidence="1 2">
    <name type="scientific">Nonlabens dokdonensis (strain DSM 17205 / KCTC 12402 / DSW-6)</name>
    <name type="common">Donghaeana dokdonensis</name>
    <dbReference type="NCBI Taxonomy" id="592029"/>
    <lineage>
        <taxon>Bacteria</taxon>
        <taxon>Pseudomonadati</taxon>
        <taxon>Bacteroidota</taxon>
        <taxon>Flavobacteriia</taxon>
        <taxon>Flavobacteriales</taxon>
        <taxon>Flavobacteriaceae</taxon>
        <taxon>Nonlabens</taxon>
    </lineage>
</organism>